<protein>
    <submittedName>
        <fullName evidence="2">Uncharacterized protein</fullName>
    </submittedName>
</protein>
<reference evidence="2" key="2">
    <citation type="submission" date="2021-09" db="EMBL/GenBank/DDBJ databases">
        <authorList>
            <person name="Jia N."/>
            <person name="Wang J."/>
            <person name="Shi W."/>
            <person name="Du L."/>
            <person name="Sun Y."/>
            <person name="Zhan W."/>
            <person name="Jiang J."/>
            <person name="Wang Q."/>
            <person name="Zhang B."/>
            <person name="Ji P."/>
            <person name="Sakyi L.B."/>
            <person name="Cui X."/>
            <person name="Yuan T."/>
            <person name="Jiang B."/>
            <person name="Yang W."/>
            <person name="Lam T.T.-Y."/>
            <person name="Chang Q."/>
            <person name="Ding S."/>
            <person name="Wang X."/>
            <person name="Zhu J."/>
            <person name="Ruan X."/>
            <person name="Zhao L."/>
            <person name="Wei J."/>
            <person name="Que T."/>
            <person name="Du C."/>
            <person name="Cheng J."/>
            <person name="Dai P."/>
            <person name="Han X."/>
            <person name="Huang E."/>
            <person name="Gao Y."/>
            <person name="Liu J."/>
            <person name="Shao H."/>
            <person name="Ye R."/>
            <person name="Li L."/>
            <person name="Wei W."/>
            <person name="Wang X."/>
            <person name="Wang C."/>
            <person name="Huo Q."/>
            <person name="Li W."/>
            <person name="Guo W."/>
            <person name="Chen H."/>
            <person name="Chen S."/>
            <person name="Zhou L."/>
            <person name="Zhou L."/>
            <person name="Ni X."/>
            <person name="Tian J."/>
            <person name="Zhou Y."/>
            <person name="Sheng Y."/>
            <person name="Liu T."/>
            <person name="Pan Y."/>
            <person name="Xia L."/>
            <person name="Li J."/>
            <person name="Zhao F."/>
            <person name="Cao W."/>
        </authorList>
    </citation>
    <scope>NUCLEOTIDE SEQUENCE</scope>
    <source>
        <strain evidence="2">Rsan-2018</strain>
        <tissue evidence="2">Larvae</tissue>
    </source>
</reference>
<dbReference type="EMBL" id="JABSTV010001255">
    <property type="protein sequence ID" value="KAH7936421.1"/>
    <property type="molecule type" value="Genomic_DNA"/>
</dbReference>
<comment type="caution">
    <text evidence="2">The sequence shown here is derived from an EMBL/GenBank/DDBJ whole genome shotgun (WGS) entry which is preliminary data.</text>
</comment>
<keyword evidence="3" id="KW-1185">Reference proteome</keyword>
<dbReference type="AlphaFoldDB" id="A0A9D4SPA1"/>
<reference evidence="2" key="1">
    <citation type="journal article" date="2020" name="Cell">
        <title>Large-Scale Comparative Analyses of Tick Genomes Elucidate Their Genetic Diversity and Vector Capacities.</title>
        <authorList>
            <consortium name="Tick Genome and Microbiome Consortium (TIGMIC)"/>
            <person name="Jia N."/>
            <person name="Wang J."/>
            <person name="Shi W."/>
            <person name="Du L."/>
            <person name="Sun Y."/>
            <person name="Zhan W."/>
            <person name="Jiang J.F."/>
            <person name="Wang Q."/>
            <person name="Zhang B."/>
            <person name="Ji P."/>
            <person name="Bell-Sakyi L."/>
            <person name="Cui X.M."/>
            <person name="Yuan T.T."/>
            <person name="Jiang B.G."/>
            <person name="Yang W.F."/>
            <person name="Lam T.T."/>
            <person name="Chang Q.C."/>
            <person name="Ding S.J."/>
            <person name="Wang X.J."/>
            <person name="Zhu J.G."/>
            <person name="Ruan X.D."/>
            <person name="Zhao L."/>
            <person name="Wei J.T."/>
            <person name="Ye R.Z."/>
            <person name="Que T.C."/>
            <person name="Du C.H."/>
            <person name="Zhou Y.H."/>
            <person name="Cheng J.X."/>
            <person name="Dai P.F."/>
            <person name="Guo W.B."/>
            <person name="Han X.H."/>
            <person name="Huang E.J."/>
            <person name="Li L.F."/>
            <person name="Wei W."/>
            <person name="Gao Y.C."/>
            <person name="Liu J.Z."/>
            <person name="Shao H.Z."/>
            <person name="Wang X."/>
            <person name="Wang C.C."/>
            <person name="Yang T.C."/>
            <person name="Huo Q.B."/>
            <person name="Li W."/>
            <person name="Chen H.Y."/>
            <person name="Chen S.E."/>
            <person name="Zhou L.G."/>
            <person name="Ni X.B."/>
            <person name="Tian J.H."/>
            <person name="Sheng Y."/>
            <person name="Liu T."/>
            <person name="Pan Y.S."/>
            <person name="Xia L.Y."/>
            <person name="Li J."/>
            <person name="Zhao F."/>
            <person name="Cao W.C."/>
        </authorList>
    </citation>
    <scope>NUCLEOTIDE SEQUENCE</scope>
    <source>
        <strain evidence="2">Rsan-2018</strain>
    </source>
</reference>
<proteinExistence type="predicted"/>
<evidence type="ECO:0000256" key="1">
    <source>
        <dbReference type="SAM" id="MobiDB-lite"/>
    </source>
</evidence>
<organism evidence="2 3">
    <name type="scientific">Rhipicephalus sanguineus</name>
    <name type="common">Brown dog tick</name>
    <name type="synonym">Ixodes sanguineus</name>
    <dbReference type="NCBI Taxonomy" id="34632"/>
    <lineage>
        <taxon>Eukaryota</taxon>
        <taxon>Metazoa</taxon>
        <taxon>Ecdysozoa</taxon>
        <taxon>Arthropoda</taxon>
        <taxon>Chelicerata</taxon>
        <taxon>Arachnida</taxon>
        <taxon>Acari</taxon>
        <taxon>Parasitiformes</taxon>
        <taxon>Ixodida</taxon>
        <taxon>Ixodoidea</taxon>
        <taxon>Ixodidae</taxon>
        <taxon>Rhipicephalinae</taxon>
        <taxon>Rhipicephalus</taxon>
        <taxon>Rhipicephalus</taxon>
    </lineage>
</organism>
<sequence>MRSSSCVQLNLLRSTETEQQEGYSRKPKAVQLRLKAETNAAGFEGGSSWCFRFMRWNQLLTRAWTTGCQKLPDHFQAPLENASSFVREKIKNNVSASPTVWEKHRRENCHEFDGAAKWVNEAWNSISEKTIATGFHKVRLITADGDVGEFDTSETEEDGDVPAEVQPEVSNSEEDDLDGLD</sequence>
<feature type="compositionally biased region" description="Acidic residues" evidence="1">
    <location>
        <begin position="147"/>
        <end position="161"/>
    </location>
</feature>
<name>A0A9D4SPA1_RHISA</name>
<accession>A0A9D4SPA1</accession>
<evidence type="ECO:0000313" key="2">
    <source>
        <dbReference type="EMBL" id="KAH7936421.1"/>
    </source>
</evidence>
<dbReference type="Proteomes" id="UP000821837">
    <property type="component" value="Unassembled WGS sequence"/>
</dbReference>
<feature type="region of interest" description="Disordered" evidence="1">
    <location>
        <begin position="147"/>
        <end position="181"/>
    </location>
</feature>
<evidence type="ECO:0000313" key="3">
    <source>
        <dbReference type="Proteomes" id="UP000821837"/>
    </source>
</evidence>
<gene>
    <name evidence="2" type="ORF">HPB52_023406</name>
</gene>
<feature type="compositionally biased region" description="Acidic residues" evidence="1">
    <location>
        <begin position="171"/>
        <end position="181"/>
    </location>
</feature>